<keyword evidence="3" id="KW-1185">Reference proteome</keyword>
<feature type="domain" description="DUF4216" evidence="1">
    <location>
        <begin position="1"/>
        <end position="65"/>
    </location>
</feature>
<dbReference type="PANTHER" id="PTHR48258:SF15">
    <property type="entry name" value="OS02G0543900 PROTEIN"/>
    <property type="match status" value="1"/>
</dbReference>
<organism evidence="2 3">
    <name type="scientific">Eleusine coracana subsp. coracana</name>
    <dbReference type="NCBI Taxonomy" id="191504"/>
    <lineage>
        <taxon>Eukaryota</taxon>
        <taxon>Viridiplantae</taxon>
        <taxon>Streptophyta</taxon>
        <taxon>Embryophyta</taxon>
        <taxon>Tracheophyta</taxon>
        <taxon>Spermatophyta</taxon>
        <taxon>Magnoliopsida</taxon>
        <taxon>Liliopsida</taxon>
        <taxon>Poales</taxon>
        <taxon>Poaceae</taxon>
        <taxon>PACMAD clade</taxon>
        <taxon>Chloridoideae</taxon>
        <taxon>Cynodonteae</taxon>
        <taxon>Eleusininae</taxon>
        <taxon>Eleusine</taxon>
    </lineage>
</organism>
<sequence>MLFKCEWVDNRVQNKWVKIDQFQITIVNFKHLFNIGEKISNEPFILESQAAQVYYVCDPIDIEWVSVVQPKSRDLYVAHEAENGILDDCNEVVVPVPDLNHNKVRLRPLC</sequence>
<evidence type="ECO:0000259" key="1">
    <source>
        <dbReference type="Pfam" id="PF13952"/>
    </source>
</evidence>
<dbReference type="PANTHER" id="PTHR48258">
    <property type="entry name" value="DUF4218 DOMAIN-CONTAINING PROTEIN-RELATED"/>
    <property type="match status" value="1"/>
</dbReference>
<reference evidence="2" key="2">
    <citation type="submission" date="2021-12" db="EMBL/GenBank/DDBJ databases">
        <title>Resequencing data analysis of finger millet.</title>
        <authorList>
            <person name="Hatakeyama M."/>
            <person name="Aluri S."/>
            <person name="Balachadran M.T."/>
            <person name="Sivarajan S.R."/>
            <person name="Poveda L."/>
            <person name="Shimizu-Inatsugi R."/>
            <person name="Schlapbach R."/>
            <person name="Sreeman S.M."/>
            <person name="Shimizu K.K."/>
        </authorList>
    </citation>
    <scope>NUCLEOTIDE SEQUENCE</scope>
</reference>
<name>A0AAV5DR70_ELECO</name>
<reference evidence="2" key="1">
    <citation type="journal article" date="2018" name="DNA Res.">
        <title>Multiple hybrid de novo genome assembly of finger millet, an orphan allotetraploid crop.</title>
        <authorList>
            <person name="Hatakeyama M."/>
            <person name="Aluri S."/>
            <person name="Balachadran M.T."/>
            <person name="Sivarajan S.R."/>
            <person name="Patrignani A."/>
            <person name="Gruter S."/>
            <person name="Poveda L."/>
            <person name="Shimizu-Inatsugi R."/>
            <person name="Baeten J."/>
            <person name="Francoijs K.J."/>
            <person name="Nataraja K.N."/>
            <person name="Reddy Y.A.N."/>
            <person name="Phadnis S."/>
            <person name="Ravikumar R.L."/>
            <person name="Schlapbach R."/>
            <person name="Sreeman S.M."/>
            <person name="Shimizu K.K."/>
        </authorList>
    </citation>
    <scope>NUCLEOTIDE SEQUENCE</scope>
</reference>
<dbReference type="Proteomes" id="UP001054889">
    <property type="component" value="Unassembled WGS sequence"/>
</dbReference>
<proteinExistence type="predicted"/>
<dbReference type="AlphaFoldDB" id="A0AAV5DR70"/>
<accession>A0AAV5DR70</accession>
<gene>
    <name evidence="2" type="primary">ga31505</name>
    <name evidence="2" type="ORF">PR202_ga31505</name>
</gene>
<dbReference type="InterPro" id="IPR025312">
    <property type="entry name" value="DUF4216"/>
</dbReference>
<evidence type="ECO:0000313" key="2">
    <source>
        <dbReference type="EMBL" id="GJN13164.1"/>
    </source>
</evidence>
<dbReference type="EMBL" id="BQKI01000037">
    <property type="protein sequence ID" value="GJN13164.1"/>
    <property type="molecule type" value="Genomic_DNA"/>
</dbReference>
<dbReference type="Pfam" id="PF13952">
    <property type="entry name" value="DUF4216"/>
    <property type="match status" value="1"/>
</dbReference>
<protein>
    <recommendedName>
        <fullName evidence="1">DUF4216 domain-containing protein</fullName>
    </recommendedName>
</protein>
<comment type="caution">
    <text evidence="2">The sequence shown here is derived from an EMBL/GenBank/DDBJ whole genome shotgun (WGS) entry which is preliminary data.</text>
</comment>
<evidence type="ECO:0000313" key="3">
    <source>
        <dbReference type="Proteomes" id="UP001054889"/>
    </source>
</evidence>